<evidence type="ECO:0000259" key="3">
    <source>
        <dbReference type="PROSITE" id="PS50883"/>
    </source>
</evidence>
<dbReference type="InterPro" id="IPR029787">
    <property type="entry name" value="Nucleotide_cyclase"/>
</dbReference>
<feature type="domain" description="EAL" evidence="3">
    <location>
        <begin position="334"/>
        <end position="587"/>
    </location>
</feature>
<dbReference type="PANTHER" id="PTHR44757">
    <property type="entry name" value="DIGUANYLATE CYCLASE DGCP"/>
    <property type="match status" value="1"/>
</dbReference>
<dbReference type="PROSITE" id="PS50883">
    <property type="entry name" value="EAL"/>
    <property type="match status" value="1"/>
</dbReference>
<dbReference type="Proteomes" id="UP000621560">
    <property type="component" value="Unassembled WGS sequence"/>
</dbReference>
<evidence type="ECO:0000259" key="1">
    <source>
        <dbReference type="PROSITE" id="PS50112"/>
    </source>
</evidence>
<sequence length="589" mass="66144">MPLSAAASGLTLTAAGALAVLYLRNRRKKNGPANEVLLHIARSIDLYNPFPIGVIDRQGKIIHINQGASQLLGYNREELLGRSYIPLVEASLRRRAADGFGRSLQGATQQLQLRVLDKSGYATDVRLTTSPLLVENRIDGVLVTGYDVSEHKRVNERIRYMAYYDDMTGLPNRRLFMDQLKDTLERTVPLSQLLGVLYLDIDRFKLINDSFGREFGDMLLLQFAERLIRAVSEQDMVARMEGDEFAILLGQIDSPAKVMARAERLQEAIEEPFELRGIPFHVTISLGAAVSQRQERDAGWLIHKADLAMGKAKEQGRNNCLLYSEKWEDGALERLTLQHELRQALLRGDFVLHYQPQYRLSSGALVGLEALIRWRHPERGLLPPGLFIPLAEESGLIVQLGDWVMQEACRQTQAWQQADLPTVPISVNLSMGQFQRQNLIERVEEILNKTGLDPAYLELEITESMTMDVVHATAYLQRLKAIGVAIIIDDFGTGYSSFNYLKNLPISKLKIDRSFVRDLSQDPNDAAIVAAIIAMAHNLNLEVIAEGVETSAQLDFLSLHRCDEIQGFLYNPPLPAERIPELLETGRPS</sequence>
<comment type="caution">
    <text evidence="5">The sequence shown here is derived from an EMBL/GenBank/DDBJ whole genome shotgun (WGS) entry which is preliminary data.</text>
</comment>
<dbReference type="CDD" id="cd01949">
    <property type="entry name" value="GGDEF"/>
    <property type="match status" value="1"/>
</dbReference>
<organism evidence="5 6">
    <name type="scientific">Paenibacillus sabuli</name>
    <dbReference type="NCBI Taxonomy" id="2772509"/>
    <lineage>
        <taxon>Bacteria</taxon>
        <taxon>Bacillati</taxon>
        <taxon>Bacillota</taxon>
        <taxon>Bacilli</taxon>
        <taxon>Bacillales</taxon>
        <taxon>Paenibacillaceae</taxon>
        <taxon>Paenibacillus</taxon>
    </lineage>
</organism>
<dbReference type="InterPro" id="IPR043128">
    <property type="entry name" value="Rev_trsase/Diguanyl_cyclase"/>
</dbReference>
<dbReference type="SMART" id="SM00267">
    <property type="entry name" value="GGDEF"/>
    <property type="match status" value="1"/>
</dbReference>
<dbReference type="PROSITE" id="PS50113">
    <property type="entry name" value="PAC"/>
    <property type="match status" value="1"/>
</dbReference>
<dbReference type="InterPro" id="IPR013656">
    <property type="entry name" value="PAS_4"/>
</dbReference>
<evidence type="ECO:0000313" key="5">
    <source>
        <dbReference type="EMBL" id="MBD2848237.1"/>
    </source>
</evidence>
<name>A0A927GV01_9BACL</name>
<feature type="domain" description="PAS" evidence="1">
    <location>
        <begin position="51"/>
        <end position="85"/>
    </location>
</feature>
<dbReference type="InterPro" id="IPR000700">
    <property type="entry name" value="PAS-assoc_C"/>
</dbReference>
<feature type="domain" description="GGDEF" evidence="4">
    <location>
        <begin position="192"/>
        <end position="325"/>
    </location>
</feature>
<protein>
    <submittedName>
        <fullName evidence="5">EAL domain-containing protein</fullName>
    </submittedName>
</protein>
<evidence type="ECO:0000259" key="2">
    <source>
        <dbReference type="PROSITE" id="PS50113"/>
    </source>
</evidence>
<dbReference type="SUPFAM" id="SSF55073">
    <property type="entry name" value="Nucleotide cyclase"/>
    <property type="match status" value="1"/>
</dbReference>
<dbReference type="PROSITE" id="PS50112">
    <property type="entry name" value="PAS"/>
    <property type="match status" value="1"/>
</dbReference>
<accession>A0A927GV01</accession>
<proteinExistence type="predicted"/>
<dbReference type="Gene3D" id="3.20.20.450">
    <property type="entry name" value="EAL domain"/>
    <property type="match status" value="1"/>
</dbReference>
<dbReference type="FunFam" id="3.20.20.450:FF:000001">
    <property type="entry name" value="Cyclic di-GMP phosphodiesterase yahA"/>
    <property type="match status" value="1"/>
</dbReference>
<dbReference type="InterPro" id="IPR001633">
    <property type="entry name" value="EAL_dom"/>
</dbReference>
<dbReference type="InterPro" id="IPR035919">
    <property type="entry name" value="EAL_sf"/>
</dbReference>
<dbReference type="SMART" id="SM00091">
    <property type="entry name" value="PAS"/>
    <property type="match status" value="1"/>
</dbReference>
<reference evidence="5" key="1">
    <citation type="submission" date="2020-09" db="EMBL/GenBank/DDBJ databases">
        <title>A novel bacterium of genus Paenibacillus, isolated from South China Sea.</title>
        <authorList>
            <person name="Huang H."/>
            <person name="Mo K."/>
            <person name="Hu Y."/>
        </authorList>
    </citation>
    <scope>NUCLEOTIDE SEQUENCE</scope>
    <source>
        <strain evidence="5">IB182496</strain>
    </source>
</reference>
<evidence type="ECO:0000259" key="4">
    <source>
        <dbReference type="PROSITE" id="PS50887"/>
    </source>
</evidence>
<keyword evidence="6" id="KW-1185">Reference proteome</keyword>
<dbReference type="SUPFAM" id="SSF55785">
    <property type="entry name" value="PYP-like sensor domain (PAS domain)"/>
    <property type="match status" value="1"/>
</dbReference>
<dbReference type="AlphaFoldDB" id="A0A927GV01"/>
<dbReference type="InterPro" id="IPR052155">
    <property type="entry name" value="Biofilm_reg_signaling"/>
</dbReference>
<dbReference type="NCBIfam" id="TIGR00229">
    <property type="entry name" value="sensory_box"/>
    <property type="match status" value="1"/>
</dbReference>
<dbReference type="InterPro" id="IPR000160">
    <property type="entry name" value="GGDEF_dom"/>
</dbReference>
<dbReference type="Pfam" id="PF00563">
    <property type="entry name" value="EAL"/>
    <property type="match status" value="1"/>
</dbReference>
<feature type="domain" description="PAC" evidence="2">
    <location>
        <begin position="109"/>
        <end position="160"/>
    </location>
</feature>
<dbReference type="CDD" id="cd01948">
    <property type="entry name" value="EAL"/>
    <property type="match status" value="1"/>
</dbReference>
<dbReference type="SMART" id="SM00052">
    <property type="entry name" value="EAL"/>
    <property type="match status" value="1"/>
</dbReference>
<dbReference type="InterPro" id="IPR000014">
    <property type="entry name" value="PAS"/>
</dbReference>
<dbReference type="Pfam" id="PF00990">
    <property type="entry name" value="GGDEF"/>
    <property type="match status" value="1"/>
</dbReference>
<dbReference type="NCBIfam" id="TIGR00254">
    <property type="entry name" value="GGDEF"/>
    <property type="match status" value="1"/>
</dbReference>
<dbReference type="Gene3D" id="3.30.450.20">
    <property type="entry name" value="PAS domain"/>
    <property type="match status" value="1"/>
</dbReference>
<dbReference type="PROSITE" id="PS50887">
    <property type="entry name" value="GGDEF"/>
    <property type="match status" value="1"/>
</dbReference>
<dbReference type="Pfam" id="PF08448">
    <property type="entry name" value="PAS_4"/>
    <property type="match status" value="1"/>
</dbReference>
<dbReference type="EMBL" id="JACXIZ010000059">
    <property type="protein sequence ID" value="MBD2848237.1"/>
    <property type="molecule type" value="Genomic_DNA"/>
</dbReference>
<dbReference type="SUPFAM" id="SSF141868">
    <property type="entry name" value="EAL domain-like"/>
    <property type="match status" value="1"/>
</dbReference>
<dbReference type="Gene3D" id="3.30.70.270">
    <property type="match status" value="1"/>
</dbReference>
<dbReference type="InterPro" id="IPR035965">
    <property type="entry name" value="PAS-like_dom_sf"/>
</dbReference>
<dbReference type="CDD" id="cd00130">
    <property type="entry name" value="PAS"/>
    <property type="match status" value="1"/>
</dbReference>
<evidence type="ECO:0000313" key="6">
    <source>
        <dbReference type="Proteomes" id="UP000621560"/>
    </source>
</evidence>
<dbReference type="PANTHER" id="PTHR44757:SF2">
    <property type="entry name" value="BIOFILM ARCHITECTURE MAINTENANCE PROTEIN MBAA"/>
    <property type="match status" value="1"/>
</dbReference>
<gene>
    <name evidence="5" type="ORF">IDH44_23835</name>
</gene>